<evidence type="ECO:0000313" key="12">
    <source>
        <dbReference type="EMBL" id="ADL51132.1"/>
    </source>
</evidence>
<sequence>MKDIIVASNNKHKIEEIQNILREFPVRVIGLKEAGIDADIEENGETFIDNAYIKAKGIYDLLEDKENFWVLSDDSGLSVEALNGEPGVYSARYAGKHGDDKANNEKLLSVMQEIKDKGRAAKFVCAMVLIVNEQLSIKVQGEVKGVITEEYRGKGGFGYDPLFYVEKFNKTFGELSNDEKNSISHRGEALELLKKEMRKIKLEE</sequence>
<dbReference type="Pfam" id="PF01725">
    <property type="entry name" value="Ham1p_like"/>
    <property type="match status" value="1"/>
</dbReference>
<organism evidence="12 13">
    <name type="scientific">Clostridium cellulovorans (strain ATCC 35296 / DSM 3052 / OCM 3 / 743B)</name>
    <dbReference type="NCBI Taxonomy" id="573061"/>
    <lineage>
        <taxon>Bacteria</taxon>
        <taxon>Bacillati</taxon>
        <taxon>Bacillota</taxon>
        <taxon>Clostridia</taxon>
        <taxon>Eubacteriales</taxon>
        <taxon>Clostridiaceae</taxon>
        <taxon>Clostridium</taxon>
    </lineage>
</organism>
<keyword evidence="6 10" id="KW-0460">Magnesium</keyword>
<dbReference type="InterPro" id="IPR020922">
    <property type="entry name" value="dITP/XTP_pyrophosphatase"/>
</dbReference>
<dbReference type="NCBIfam" id="TIGR00042">
    <property type="entry name" value="RdgB/HAM1 family non-canonical purine NTP pyrophosphatase"/>
    <property type="match status" value="1"/>
</dbReference>
<comment type="catalytic activity">
    <reaction evidence="8 10">
        <text>dITP + H2O = dIMP + diphosphate + H(+)</text>
        <dbReference type="Rhea" id="RHEA:28342"/>
        <dbReference type="ChEBI" id="CHEBI:15377"/>
        <dbReference type="ChEBI" id="CHEBI:15378"/>
        <dbReference type="ChEBI" id="CHEBI:33019"/>
        <dbReference type="ChEBI" id="CHEBI:61194"/>
        <dbReference type="ChEBI" id="CHEBI:61382"/>
        <dbReference type="EC" id="3.6.1.66"/>
    </reaction>
</comment>
<keyword evidence="7 10" id="KW-0546">Nucleotide metabolism</keyword>
<dbReference type="PANTHER" id="PTHR11067">
    <property type="entry name" value="INOSINE TRIPHOSPHATE PYROPHOSPHATASE/HAM1 PROTEIN"/>
    <property type="match status" value="1"/>
</dbReference>
<feature type="binding site" evidence="10">
    <location>
        <position position="75"/>
    </location>
    <ligand>
        <name>substrate</name>
    </ligand>
</feature>
<dbReference type="eggNOG" id="COG0127">
    <property type="taxonomic scope" value="Bacteria"/>
</dbReference>
<gene>
    <name evidence="12" type="ordered locus">Clocel_1379</name>
</gene>
<dbReference type="GO" id="GO:0035870">
    <property type="term" value="F:dITP diphosphatase activity"/>
    <property type="evidence" value="ECO:0007669"/>
    <property type="project" value="UniProtKB-UniRule"/>
</dbReference>
<comment type="cofactor">
    <cofactor evidence="10">
        <name>Mg(2+)</name>
        <dbReference type="ChEBI" id="CHEBI:18420"/>
    </cofactor>
    <text evidence="10">Binds 1 Mg(2+) ion per subunit.</text>
</comment>
<dbReference type="STRING" id="573061.Clocel_1379"/>
<comment type="catalytic activity">
    <reaction evidence="9 10">
        <text>XTP + H2O = XMP + diphosphate + H(+)</text>
        <dbReference type="Rhea" id="RHEA:28610"/>
        <dbReference type="ChEBI" id="CHEBI:15377"/>
        <dbReference type="ChEBI" id="CHEBI:15378"/>
        <dbReference type="ChEBI" id="CHEBI:33019"/>
        <dbReference type="ChEBI" id="CHEBI:57464"/>
        <dbReference type="ChEBI" id="CHEBI:61314"/>
        <dbReference type="EC" id="3.6.1.66"/>
    </reaction>
</comment>
<evidence type="ECO:0000256" key="5">
    <source>
        <dbReference type="ARBA" id="ARBA00022801"/>
    </source>
</evidence>
<keyword evidence="13" id="KW-1185">Reference proteome</keyword>
<dbReference type="GO" id="GO:0000166">
    <property type="term" value="F:nucleotide binding"/>
    <property type="evidence" value="ECO:0007669"/>
    <property type="project" value="UniProtKB-KW"/>
</dbReference>
<dbReference type="EC" id="3.6.1.66" evidence="10"/>
<dbReference type="KEGG" id="ccb:Clocel_1379"/>
<comment type="similarity">
    <text evidence="1 10 11">Belongs to the HAM1 NTPase family.</text>
</comment>
<feature type="binding site" evidence="10">
    <location>
        <begin position="157"/>
        <end position="160"/>
    </location>
    <ligand>
        <name>substrate</name>
    </ligand>
</feature>
<dbReference type="FunFam" id="3.90.950.10:FF:000001">
    <property type="entry name" value="dITP/XTP pyrophosphatase"/>
    <property type="match status" value="1"/>
</dbReference>
<evidence type="ECO:0000256" key="11">
    <source>
        <dbReference type="RuleBase" id="RU003781"/>
    </source>
</evidence>
<evidence type="ECO:0000256" key="4">
    <source>
        <dbReference type="ARBA" id="ARBA00022741"/>
    </source>
</evidence>
<dbReference type="Proteomes" id="UP000002730">
    <property type="component" value="Chromosome"/>
</dbReference>
<feature type="binding site" evidence="10">
    <location>
        <position position="74"/>
    </location>
    <ligand>
        <name>Mg(2+)</name>
        <dbReference type="ChEBI" id="CHEBI:18420"/>
    </ligand>
</feature>
<evidence type="ECO:0000256" key="6">
    <source>
        <dbReference type="ARBA" id="ARBA00022842"/>
    </source>
</evidence>
<feature type="binding site" evidence="10">
    <location>
        <position position="180"/>
    </location>
    <ligand>
        <name>substrate</name>
    </ligand>
</feature>
<accession>D9SVK8</accession>
<feature type="active site" description="Proton acceptor" evidence="10">
    <location>
        <position position="74"/>
    </location>
</feature>
<dbReference type="GO" id="GO:0017111">
    <property type="term" value="F:ribonucleoside triphosphate phosphatase activity"/>
    <property type="evidence" value="ECO:0007669"/>
    <property type="project" value="InterPro"/>
</dbReference>
<evidence type="ECO:0000256" key="10">
    <source>
        <dbReference type="HAMAP-Rule" id="MF_01405"/>
    </source>
</evidence>
<dbReference type="GO" id="GO:0005829">
    <property type="term" value="C:cytosol"/>
    <property type="evidence" value="ECO:0007669"/>
    <property type="project" value="TreeGrafter"/>
</dbReference>
<dbReference type="NCBIfam" id="NF011397">
    <property type="entry name" value="PRK14822.1"/>
    <property type="match status" value="1"/>
</dbReference>
<dbReference type="CDD" id="cd00515">
    <property type="entry name" value="HAM1"/>
    <property type="match status" value="1"/>
</dbReference>
<keyword evidence="4 10" id="KW-0547">Nucleotide-binding</keyword>
<feature type="binding site" evidence="10">
    <location>
        <begin position="185"/>
        <end position="186"/>
    </location>
    <ligand>
        <name>substrate</name>
    </ligand>
</feature>
<name>D9SVK8_CLOC7</name>
<dbReference type="AlphaFoldDB" id="D9SVK8"/>
<comment type="catalytic activity">
    <reaction evidence="10">
        <text>ITP + H2O = IMP + diphosphate + H(+)</text>
        <dbReference type="Rhea" id="RHEA:29399"/>
        <dbReference type="ChEBI" id="CHEBI:15377"/>
        <dbReference type="ChEBI" id="CHEBI:15378"/>
        <dbReference type="ChEBI" id="CHEBI:33019"/>
        <dbReference type="ChEBI" id="CHEBI:58053"/>
        <dbReference type="ChEBI" id="CHEBI:61402"/>
        <dbReference type="EC" id="3.6.1.66"/>
    </reaction>
</comment>
<feature type="binding site" evidence="10">
    <location>
        <begin position="8"/>
        <end position="13"/>
    </location>
    <ligand>
        <name>substrate</name>
    </ligand>
</feature>
<keyword evidence="5 10" id="KW-0378">Hydrolase</keyword>
<proteinExistence type="inferred from homology"/>
<dbReference type="SUPFAM" id="SSF52972">
    <property type="entry name" value="ITPase-like"/>
    <property type="match status" value="1"/>
</dbReference>
<dbReference type="RefSeq" id="WP_010076004.1">
    <property type="nucleotide sequence ID" value="NC_014393.1"/>
</dbReference>
<dbReference type="HOGENOM" id="CLU_082080_0_2_9"/>
<dbReference type="InterPro" id="IPR002637">
    <property type="entry name" value="RdgB/HAM1"/>
</dbReference>
<evidence type="ECO:0000256" key="2">
    <source>
        <dbReference type="ARBA" id="ARBA00011738"/>
    </source>
</evidence>
<dbReference type="GO" id="GO:0036222">
    <property type="term" value="F:XTP diphosphatase activity"/>
    <property type="evidence" value="ECO:0007669"/>
    <property type="project" value="UniProtKB-UniRule"/>
</dbReference>
<evidence type="ECO:0000256" key="9">
    <source>
        <dbReference type="ARBA" id="ARBA00052017"/>
    </source>
</evidence>
<dbReference type="OrthoDB" id="9807456at2"/>
<protein>
    <recommendedName>
        <fullName evidence="10">dITP/XTP pyrophosphatase</fullName>
        <ecNumber evidence="10">3.6.1.66</ecNumber>
    </recommendedName>
    <alternativeName>
        <fullName evidence="10">Non-canonical purine NTP pyrophosphatase</fullName>
    </alternativeName>
    <alternativeName>
        <fullName evidence="10">Non-standard purine NTP pyrophosphatase</fullName>
    </alternativeName>
    <alternativeName>
        <fullName evidence="10">Nucleoside-triphosphate diphosphatase</fullName>
    </alternativeName>
    <alternativeName>
        <fullName evidence="10">Nucleoside-triphosphate pyrophosphatase</fullName>
        <shortName evidence="10">NTPase</shortName>
    </alternativeName>
</protein>
<evidence type="ECO:0000256" key="3">
    <source>
        <dbReference type="ARBA" id="ARBA00022723"/>
    </source>
</evidence>
<evidence type="ECO:0000313" key="13">
    <source>
        <dbReference type="Proteomes" id="UP000002730"/>
    </source>
</evidence>
<dbReference type="Gene3D" id="3.90.950.10">
    <property type="match status" value="1"/>
</dbReference>
<comment type="function">
    <text evidence="10">Pyrophosphatase that catalyzes the hydrolysis of nucleoside triphosphates to their monophosphate derivatives, with a high preference for the non-canonical purine nucleotides XTP (xanthosine triphosphate), dITP (deoxyinosine triphosphate) and ITP. Seems to function as a house-cleaning enzyme that removes non-canonical purine nucleotides from the nucleotide pool, thus preventing their incorporation into DNA/RNA and avoiding chromosomal lesions.</text>
</comment>
<dbReference type="GO" id="GO:0036220">
    <property type="term" value="F:ITP diphosphatase activity"/>
    <property type="evidence" value="ECO:0007669"/>
    <property type="project" value="UniProtKB-UniRule"/>
</dbReference>
<evidence type="ECO:0000256" key="7">
    <source>
        <dbReference type="ARBA" id="ARBA00023080"/>
    </source>
</evidence>
<comment type="subunit">
    <text evidence="2 10">Homodimer.</text>
</comment>
<feature type="binding site" evidence="10">
    <location>
        <position position="41"/>
    </location>
    <ligand>
        <name>Mg(2+)</name>
        <dbReference type="ChEBI" id="CHEBI:18420"/>
    </ligand>
</feature>
<dbReference type="GO" id="GO:0009146">
    <property type="term" value="P:purine nucleoside triphosphate catabolic process"/>
    <property type="evidence" value="ECO:0007669"/>
    <property type="project" value="UniProtKB-UniRule"/>
</dbReference>
<evidence type="ECO:0000256" key="1">
    <source>
        <dbReference type="ARBA" id="ARBA00008023"/>
    </source>
</evidence>
<dbReference type="EMBL" id="CP002160">
    <property type="protein sequence ID" value="ADL51132.1"/>
    <property type="molecule type" value="Genomic_DNA"/>
</dbReference>
<dbReference type="InterPro" id="IPR029001">
    <property type="entry name" value="ITPase-like_fam"/>
</dbReference>
<evidence type="ECO:0000256" key="8">
    <source>
        <dbReference type="ARBA" id="ARBA00051875"/>
    </source>
</evidence>
<dbReference type="GO" id="GO:0046872">
    <property type="term" value="F:metal ion binding"/>
    <property type="evidence" value="ECO:0007669"/>
    <property type="project" value="UniProtKB-KW"/>
</dbReference>
<keyword evidence="3 10" id="KW-0479">Metal-binding</keyword>
<dbReference type="HAMAP" id="MF_01405">
    <property type="entry name" value="Non_canon_purine_NTPase"/>
    <property type="match status" value="1"/>
</dbReference>
<dbReference type="PANTHER" id="PTHR11067:SF9">
    <property type="entry name" value="INOSINE TRIPHOSPHATE PYROPHOSPHATASE"/>
    <property type="match status" value="1"/>
</dbReference>
<reference evidence="12 13" key="1">
    <citation type="submission" date="2010-08" db="EMBL/GenBank/DDBJ databases">
        <title>Complete sequence of Clostridium cellulovorans 743B.</title>
        <authorList>
            <consortium name="US DOE Joint Genome Institute"/>
            <person name="Lucas S."/>
            <person name="Copeland A."/>
            <person name="Lapidus A."/>
            <person name="Cheng J.-F."/>
            <person name="Bruce D."/>
            <person name="Goodwin L."/>
            <person name="Pitluck S."/>
            <person name="Chertkov O."/>
            <person name="Detter J.C."/>
            <person name="Han C."/>
            <person name="Tapia R."/>
            <person name="Land M."/>
            <person name="Hauser L."/>
            <person name="Chang Y.-J."/>
            <person name="Jeffries C."/>
            <person name="Kyrpides N."/>
            <person name="Ivanova N."/>
            <person name="Mikhailova N."/>
            <person name="Hemme C.L."/>
            <person name="Woyke T."/>
        </authorList>
    </citation>
    <scope>NUCLEOTIDE SEQUENCE [LARGE SCALE GENOMIC DNA]</scope>
    <source>
        <strain evidence="13">ATCC 35296 / DSM 3052 / OCM 3 / 743B</strain>
    </source>
</reference>
<dbReference type="GO" id="GO:0009117">
    <property type="term" value="P:nucleotide metabolic process"/>
    <property type="evidence" value="ECO:0007669"/>
    <property type="project" value="UniProtKB-KW"/>
</dbReference>